<dbReference type="AlphaFoldDB" id="A0A261URS5"/>
<reference evidence="2 3" key="1">
    <citation type="submission" date="2017-05" db="EMBL/GenBank/DDBJ databases">
        <title>Complete and WGS of Bordetella genogroups.</title>
        <authorList>
            <person name="Spilker T."/>
            <person name="LiPuma J."/>
        </authorList>
    </citation>
    <scope>NUCLEOTIDE SEQUENCE [LARGE SCALE GENOMIC DNA]</scope>
    <source>
        <strain evidence="2 3">AU9919</strain>
    </source>
</reference>
<feature type="transmembrane region" description="Helical" evidence="1">
    <location>
        <begin position="49"/>
        <end position="69"/>
    </location>
</feature>
<protein>
    <submittedName>
        <fullName evidence="2">Uncharacterized protein</fullName>
    </submittedName>
</protein>
<accession>A0A261URS5</accession>
<organism evidence="2 3">
    <name type="scientific">Bordetella genomosp. 4</name>
    <dbReference type="NCBI Taxonomy" id="463044"/>
    <lineage>
        <taxon>Bacteria</taxon>
        <taxon>Pseudomonadati</taxon>
        <taxon>Pseudomonadota</taxon>
        <taxon>Betaproteobacteria</taxon>
        <taxon>Burkholderiales</taxon>
        <taxon>Alcaligenaceae</taxon>
        <taxon>Bordetella</taxon>
    </lineage>
</organism>
<evidence type="ECO:0000313" key="2">
    <source>
        <dbReference type="EMBL" id="OZI64596.1"/>
    </source>
</evidence>
<dbReference type="Proteomes" id="UP000216885">
    <property type="component" value="Unassembled WGS sequence"/>
</dbReference>
<keyword evidence="3" id="KW-1185">Reference proteome</keyword>
<comment type="caution">
    <text evidence="2">The sequence shown here is derived from an EMBL/GenBank/DDBJ whole genome shotgun (WGS) entry which is preliminary data.</text>
</comment>
<proteinExistence type="predicted"/>
<keyword evidence="1" id="KW-1133">Transmembrane helix</keyword>
<name>A0A261URS5_9BORD</name>
<dbReference type="RefSeq" id="WP_094837127.1">
    <property type="nucleotide sequence ID" value="NZ_NEVQ01000003.1"/>
</dbReference>
<gene>
    <name evidence="2" type="ORF">CAL20_02770</name>
</gene>
<dbReference type="EMBL" id="NEVQ01000003">
    <property type="protein sequence ID" value="OZI64596.1"/>
    <property type="molecule type" value="Genomic_DNA"/>
</dbReference>
<evidence type="ECO:0000256" key="1">
    <source>
        <dbReference type="SAM" id="Phobius"/>
    </source>
</evidence>
<evidence type="ECO:0000313" key="3">
    <source>
        <dbReference type="Proteomes" id="UP000216885"/>
    </source>
</evidence>
<sequence>MKTLTAIAPPYANRKRISPAKVVDRLVDFIAPKDHAGRGNWDNNDRIPLGAWLGALLFVVLYLVVLPWLGRGAGF</sequence>
<keyword evidence="1" id="KW-0472">Membrane</keyword>
<keyword evidence="1" id="KW-0812">Transmembrane</keyword>